<reference evidence="2" key="2">
    <citation type="submission" date="2020-09" db="EMBL/GenBank/DDBJ databases">
        <authorList>
            <person name="Sun Q."/>
            <person name="Zhou Y."/>
        </authorList>
    </citation>
    <scope>NUCLEOTIDE SEQUENCE</scope>
    <source>
        <strain evidence="2">CGMCC 1.15371</strain>
    </source>
</reference>
<keyword evidence="3" id="KW-1185">Reference proteome</keyword>
<organism evidence="2 3">
    <name type="scientific">Pullulanibacillus camelliae</name>
    <dbReference type="NCBI Taxonomy" id="1707096"/>
    <lineage>
        <taxon>Bacteria</taxon>
        <taxon>Bacillati</taxon>
        <taxon>Bacillota</taxon>
        <taxon>Bacilli</taxon>
        <taxon>Bacillales</taxon>
        <taxon>Sporolactobacillaceae</taxon>
        <taxon>Pullulanibacillus</taxon>
    </lineage>
</organism>
<gene>
    <name evidence="2" type="ORF">GCM10011391_12600</name>
</gene>
<evidence type="ECO:0000313" key="2">
    <source>
        <dbReference type="EMBL" id="GGE35355.1"/>
    </source>
</evidence>
<name>A0A8J2YFX4_9BACL</name>
<proteinExistence type="predicted"/>
<evidence type="ECO:0000256" key="1">
    <source>
        <dbReference type="SAM" id="MobiDB-lite"/>
    </source>
</evidence>
<sequence length="336" mass="38360">MGSIQIPCKVISPMFSYGNGKGIKKLEPRPTELKGLLRYVYRIASVESDTEKLYKWETALFGGQTSGATEKAKIKASPLRLQFQENKSRRCKGKQSLRRHVDKNTNGNGCMPCYLPGMMFDITLSMLPRTEYKPITSGMPEKKNLMSWYQDLFLLSMVIGGIGRRTRRARGCMTTQMLKEISRKELSEWITQRLNIICGCEAYQTQEDIVDASLSPNQITNRPVIEQIRIGRPISNVDDYLMKIDNAAHKTRAIKRDKYATGFTKQKQKQKQNGKPKHRSKCLPNRLASPAIVSLVEIKEGLFPVYTLVKAIYNGEPLDLERQERMQFLQDIEVGE</sequence>
<evidence type="ECO:0000313" key="3">
    <source>
        <dbReference type="Proteomes" id="UP000628775"/>
    </source>
</evidence>
<dbReference type="Proteomes" id="UP000628775">
    <property type="component" value="Unassembled WGS sequence"/>
</dbReference>
<accession>A0A8J2YFX4</accession>
<feature type="compositionally biased region" description="Basic residues" evidence="1">
    <location>
        <begin position="266"/>
        <end position="281"/>
    </location>
</feature>
<reference evidence="2" key="1">
    <citation type="journal article" date="2014" name="Int. J. Syst. Evol. Microbiol.">
        <title>Complete genome sequence of Corynebacterium casei LMG S-19264T (=DSM 44701T), isolated from a smear-ripened cheese.</title>
        <authorList>
            <consortium name="US DOE Joint Genome Institute (JGI-PGF)"/>
            <person name="Walter F."/>
            <person name="Albersmeier A."/>
            <person name="Kalinowski J."/>
            <person name="Ruckert C."/>
        </authorList>
    </citation>
    <scope>NUCLEOTIDE SEQUENCE</scope>
    <source>
        <strain evidence="2">CGMCC 1.15371</strain>
    </source>
</reference>
<dbReference type="AlphaFoldDB" id="A0A8J2YFX4"/>
<feature type="region of interest" description="Disordered" evidence="1">
    <location>
        <begin position="259"/>
        <end position="282"/>
    </location>
</feature>
<dbReference type="RefSeq" id="WP_188690836.1">
    <property type="nucleotide sequence ID" value="NZ_BMIR01000004.1"/>
</dbReference>
<comment type="caution">
    <text evidence="2">The sequence shown here is derived from an EMBL/GenBank/DDBJ whole genome shotgun (WGS) entry which is preliminary data.</text>
</comment>
<dbReference type="EMBL" id="BMIR01000004">
    <property type="protein sequence ID" value="GGE35355.1"/>
    <property type="molecule type" value="Genomic_DNA"/>
</dbReference>
<protein>
    <submittedName>
        <fullName evidence="2">Uncharacterized protein</fullName>
    </submittedName>
</protein>